<protein>
    <submittedName>
        <fullName evidence="2">Uncharacterized protein</fullName>
    </submittedName>
</protein>
<evidence type="ECO:0000313" key="3">
    <source>
        <dbReference type="EMBL" id="CAF4203946.1"/>
    </source>
</evidence>
<feature type="coiled-coil region" evidence="1">
    <location>
        <begin position="167"/>
        <end position="221"/>
    </location>
</feature>
<name>A0A815FUJ9_9BILA</name>
<evidence type="ECO:0000313" key="4">
    <source>
        <dbReference type="Proteomes" id="UP000663860"/>
    </source>
</evidence>
<proteinExistence type="predicted"/>
<dbReference type="EMBL" id="CAJOBB010008226">
    <property type="protein sequence ID" value="CAF4203946.1"/>
    <property type="molecule type" value="Genomic_DNA"/>
</dbReference>
<evidence type="ECO:0000313" key="2">
    <source>
        <dbReference type="EMBL" id="CAF1325658.1"/>
    </source>
</evidence>
<sequence>MISNNESSLFSLLQRKSIIDPQTILKTCHKNCMYKTKNESIEKLSTEVSTQCQNTTNTSTDEQTQISQINESKDTQTCYIYSPILSKNHRQISTTNKYVFINPYAIIDRLNQGEQFLKFLYKQNLKLDSIYSNFLNNLLKYTDNFLLSLQKKHCLYGIYRQDMIRYMILLQEHINELQMKVNILQEANQNFALFLKHFHKMTQNKSQLEDLLIKHEKYQKRPHDQNESIKYQQQFYNIYQRSYIHMRTIEQQRLLAIREQMRFAMNLTMATTDDHNLFSSNNFDDLLNTWDQQHIISIDHWSHFPRRSNISQHEISLLLFDEIKQITDEYYNHRQNIIQNKNPTLTRISNQLKLIDNPNDAFVKCIDSNTSNLTQSYI</sequence>
<reference evidence="2" key="1">
    <citation type="submission" date="2021-02" db="EMBL/GenBank/DDBJ databases">
        <authorList>
            <person name="Nowell W R."/>
        </authorList>
    </citation>
    <scope>NUCLEOTIDE SEQUENCE</scope>
</reference>
<organism evidence="2 4">
    <name type="scientific">Adineta steineri</name>
    <dbReference type="NCBI Taxonomy" id="433720"/>
    <lineage>
        <taxon>Eukaryota</taxon>
        <taxon>Metazoa</taxon>
        <taxon>Spiralia</taxon>
        <taxon>Gnathifera</taxon>
        <taxon>Rotifera</taxon>
        <taxon>Eurotatoria</taxon>
        <taxon>Bdelloidea</taxon>
        <taxon>Adinetida</taxon>
        <taxon>Adinetidae</taxon>
        <taxon>Adineta</taxon>
    </lineage>
</organism>
<accession>A0A815FUJ9</accession>
<evidence type="ECO:0000256" key="1">
    <source>
        <dbReference type="SAM" id="Coils"/>
    </source>
</evidence>
<dbReference type="AlphaFoldDB" id="A0A815FUJ9"/>
<dbReference type="Proteomes" id="UP000663860">
    <property type="component" value="Unassembled WGS sequence"/>
</dbReference>
<gene>
    <name evidence="2" type="ORF">IZO911_LOCUS35397</name>
    <name evidence="3" type="ORF">KXQ929_LOCUS40261</name>
</gene>
<comment type="caution">
    <text evidence="2">The sequence shown here is derived from an EMBL/GenBank/DDBJ whole genome shotgun (WGS) entry which is preliminary data.</text>
</comment>
<dbReference type="Proteomes" id="UP000663868">
    <property type="component" value="Unassembled WGS sequence"/>
</dbReference>
<dbReference type="EMBL" id="CAJNOE010000751">
    <property type="protein sequence ID" value="CAF1325658.1"/>
    <property type="molecule type" value="Genomic_DNA"/>
</dbReference>
<keyword evidence="1" id="KW-0175">Coiled coil</keyword>